<dbReference type="Pfam" id="PF00651">
    <property type="entry name" value="BTB"/>
    <property type="match status" value="1"/>
</dbReference>
<dbReference type="Gene3D" id="3.30.710.10">
    <property type="entry name" value="Potassium Channel Kv1.1, Chain A"/>
    <property type="match status" value="1"/>
</dbReference>
<feature type="domain" description="BTB" evidence="1">
    <location>
        <begin position="19"/>
        <end position="93"/>
    </location>
</feature>
<dbReference type="EMBL" id="JAADYS010001668">
    <property type="protein sequence ID" value="KAF4461695.1"/>
    <property type="molecule type" value="Genomic_DNA"/>
</dbReference>
<keyword evidence="3" id="KW-1185">Reference proteome</keyword>
<evidence type="ECO:0000259" key="1">
    <source>
        <dbReference type="PROSITE" id="PS50097"/>
    </source>
</evidence>
<dbReference type="SUPFAM" id="SSF54695">
    <property type="entry name" value="POZ domain"/>
    <property type="match status" value="1"/>
</dbReference>
<evidence type="ECO:0000313" key="3">
    <source>
        <dbReference type="Proteomes" id="UP000554235"/>
    </source>
</evidence>
<evidence type="ECO:0000313" key="2">
    <source>
        <dbReference type="EMBL" id="KAF4461695.1"/>
    </source>
</evidence>
<comment type="caution">
    <text evidence="2">The sequence shown here is derived from an EMBL/GenBank/DDBJ whole genome shotgun (WGS) entry which is preliminary data.</text>
</comment>
<reference evidence="2 3" key="1">
    <citation type="submission" date="2020-01" db="EMBL/GenBank/DDBJ databases">
        <title>Identification and distribution of gene clusters putatively required for synthesis of sphingolipid metabolism inhibitors in phylogenetically diverse species of the filamentous fungus Fusarium.</title>
        <authorList>
            <person name="Kim H.-S."/>
            <person name="Busman M."/>
            <person name="Brown D.W."/>
            <person name="Divon H."/>
            <person name="Uhlig S."/>
            <person name="Proctor R.H."/>
        </authorList>
    </citation>
    <scope>NUCLEOTIDE SEQUENCE [LARGE SCALE GENOMIC DNA]</scope>
    <source>
        <strain evidence="2 3">NRRL 20459</strain>
    </source>
</reference>
<gene>
    <name evidence="2" type="ORF">FALBO_11497</name>
</gene>
<accession>A0A8H4L258</accession>
<sequence length="201" mass="22930">MDIVEIDQPTPTETIADDGDVILIAGPQKKMLKVHSQCLCTASRVFDTMFSPRWRKGEMSSENPLEVDLSDDDADAIRLVCLVVHHRNNEIPENLTPKELLQVAIVVEKYLLTTAFRYVRARWLKTQNNFDDILVGNGYMLAAAYLLGDAEAFAAHSHALVLNTNAPYHYLMKEMPLKKFLPLEMNWLSYEQQCEVELSKF</sequence>
<name>A0A8H4L258_9HYPO</name>
<dbReference type="Proteomes" id="UP000554235">
    <property type="component" value="Unassembled WGS sequence"/>
</dbReference>
<organism evidence="2 3">
    <name type="scientific">Fusarium albosuccineum</name>
    <dbReference type="NCBI Taxonomy" id="1237068"/>
    <lineage>
        <taxon>Eukaryota</taxon>
        <taxon>Fungi</taxon>
        <taxon>Dikarya</taxon>
        <taxon>Ascomycota</taxon>
        <taxon>Pezizomycotina</taxon>
        <taxon>Sordariomycetes</taxon>
        <taxon>Hypocreomycetidae</taxon>
        <taxon>Hypocreales</taxon>
        <taxon>Nectriaceae</taxon>
        <taxon>Fusarium</taxon>
        <taxon>Fusarium decemcellulare species complex</taxon>
    </lineage>
</organism>
<dbReference type="OrthoDB" id="5275938at2759"/>
<dbReference type="PROSITE" id="PS50097">
    <property type="entry name" value="BTB"/>
    <property type="match status" value="1"/>
</dbReference>
<protein>
    <submittedName>
        <fullName evidence="2">Btb poz</fullName>
    </submittedName>
</protein>
<dbReference type="InterPro" id="IPR011333">
    <property type="entry name" value="SKP1/BTB/POZ_sf"/>
</dbReference>
<dbReference type="CDD" id="cd18186">
    <property type="entry name" value="BTB_POZ_ZBTB_KLHL-like"/>
    <property type="match status" value="1"/>
</dbReference>
<proteinExistence type="predicted"/>
<dbReference type="AlphaFoldDB" id="A0A8H4L258"/>
<dbReference type="InterPro" id="IPR000210">
    <property type="entry name" value="BTB/POZ_dom"/>
</dbReference>